<dbReference type="EMBL" id="BQNB010011683">
    <property type="protein sequence ID" value="GJS93793.1"/>
    <property type="molecule type" value="Genomic_DNA"/>
</dbReference>
<evidence type="ECO:0000313" key="2">
    <source>
        <dbReference type="EMBL" id="GJS93793.1"/>
    </source>
</evidence>
<proteinExistence type="predicted"/>
<sequence length="70" mass="8195">MNARSTPQNHSGEHGRADGGYHGGDYWRRWWISRWRLLEKTVEKRFTGEEQYGRGELGDMSVNSMELVKP</sequence>
<gene>
    <name evidence="2" type="ORF">Tco_0800761</name>
</gene>
<comment type="caution">
    <text evidence="2">The sequence shown here is derived from an EMBL/GenBank/DDBJ whole genome shotgun (WGS) entry which is preliminary data.</text>
</comment>
<feature type="region of interest" description="Disordered" evidence="1">
    <location>
        <begin position="1"/>
        <end position="24"/>
    </location>
</feature>
<keyword evidence="3" id="KW-1185">Reference proteome</keyword>
<feature type="compositionally biased region" description="Polar residues" evidence="1">
    <location>
        <begin position="1"/>
        <end position="10"/>
    </location>
</feature>
<organism evidence="2 3">
    <name type="scientific">Tanacetum coccineum</name>
    <dbReference type="NCBI Taxonomy" id="301880"/>
    <lineage>
        <taxon>Eukaryota</taxon>
        <taxon>Viridiplantae</taxon>
        <taxon>Streptophyta</taxon>
        <taxon>Embryophyta</taxon>
        <taxon>Tracheophyta</taxon>
        <taxon>Spermatophyta</taxon>
        <taxon>Magnoliopsida</taxon>
        <taxon>eudicotyledons</taxon>
        <taxon>Gunneridae</taxon>
        <taxon>Pentapetalae</taxon>
        <taxon>asterids</taxon>
        <taxon>campanulids</taxon>
        <taxon>Asterales</taxon>
        <taxon>Asteraceae</taxon>
        <taxon>Asteroideae</taxon>
        <taxon>Anthemideae</taxon>
        <taxon>Anthemidinae</taxon>
        <taxon>Tanacetum</taxon>
    </lineage>
</organism>
<evidence type="ECO:0000256" key="1">
    <source>
        <dbReference type="SAM" id="MobiDB-lite"/>
    </source>
</evidence>
<protein>
    <submittedName>
        <fullName evidence="2">Uncharacterized protein</fullName>
    </submittedName>
</protein>
<dbReference type="Proteomes" id="UP001151760">
    <property type="component" value="Unassembled WGS sequence"/>
</dbReference>
<reference evidence="2" key="2">
    <citation type="submission" date="2022-01" db="EMBL/GenBank/DDBJ databases">
        <authorList>
            <person name="Yamashiro T."/>
            <person name="Shiraishi A."/>
            <person name="Satake H."/>
            <person name="Nakayama K."/>
        </authorList>
    </citation>
    <scope>NUCLEOTIDE SEQUENCE</scope>
</reference>
<reference evidence="2" key="1">
    <citation type="journal article" date="2022" name="Int. J. Mol. Sci.">
        <title>Draft Genome of Tanacetum Coccineum: Genomic Comparison of Closely Related Tanacetum-Family Plants.</title>
        <authorList>
            <person name="Yamashiro T."/>
            <person name="Shiraishi A."/>
            <person name="Nakayama K."/>
            <person name="Satake H."/>
        </authorList>
    </citation>
    <scope>NUCLEOTIDE SEQUENCE</scope>
</reference>
<evidence type="ECO:0000313" key="3">
    <source>
        <dbReference type="Proteomes" id="UP001151760"/>
    </source>
</evidence>
<accession>A0ABQ4ZU77</accession>
<name>A0ABQ4ZU77_9ASTR</name>